<gene>
    <name evidence="2" type="ORF">UFOVP1384_13</name>
</gene>
<evidence type="ECO:0000259" key="1">
    <source>
        <dbReference type="SMART" id="SM00470"/>
    </source>
</evidence>
<organism evidence="2">
    <name type="scientific">uncultured Caudovirales phage</name>
    <dbReference type="NCBI Taxonomy" id="2100421"/>
    <lineage>
        <taxon>Viruses</taxon>
        <taxon>Duplodnaviria</taxon>
        <taxon>Heunggongvirae</taxon>
        <taxon>Uroviricota</taxon>
        <taxon>Caudoviricetes</taxon>
        <taxon>Peduoviridae</taxon>
        <taxon>Maltschvirus</taxon>
        <taxon>Maltschvirus maltsch</taxon>
    </lineage>
</organism>
<accession>A0A6J5S614</accession>
<dbReference type="SUPFAM" id="SSF110849">
    <property type="entry name" value="ParB/Sulfiredoxin"/>
    <property type="match status" value="1"/>
</dbReference>
<name>A0A6J5S614_9CAUD</name>
<dbReference type="InterPro" id="IPR036086">
    <property type="entry name" value="ParB/Sulfiredoxin_sf"/>
</dbReference>
<dbReference type="SMART" id="SM00470">
    <property type="entry name" value="ParB"/>
    <property type="match status" value="1"/>
</dbReference>
<dbReference type="InterPro" id="IPR003115">
    <property type="entry name" value="ParB_N"/>
</dbReference>
<evidence type="ECO:0000313" key="2">
    <source>
        <dbReference type="EMBL" id="CAB4203939.1"/>
    </source>
</evidence>
<dbReference type="Gene3D" id="3.90.1530.10">
    <property type="entry name" value="Conserved hypothetical protein from pyrococcus furiosus pfu- 392566-001, ParB domain"/>
    <property type="match status" value="1"/>
</dbReference>
<sequence>MIKVKVAAIKSNPKNPRLIKDDKFKKLVKSIKDFPEMESVRPIVVNKDMIILGGNMRYKAMIECGYKEVNVEVVDWSEEKQNEFIIKDNVGFGEWEWEMVANEWDMEQIEDWGLDLPLFDKHLEEADLKDLSDKLKSEFKIEIICKDEEEQEKTYNKLIEENYECRLLTL</sequence>
<reference evidence="2" key="1">
    <citation type="submission" date="2020-05" db="EMBL/GenBank/DDBJ databases">
        <authorList>
            <person name="Chiriac C."/>
            <person name="Salcher M."/>
            <person name="Ghai R."/>
            <person name="Kavagutti S V."/>
        </authorList>
    </citation>
    <scope>NUCLEOTIDE SEQUENCE</scope>
</reference>
<proteinExistence type="predicted"/>
<feature type="domain" description="ParB-like N-terminal" evidence="1">
    <location>
        <begin position="2"/>
        <end position="90"/>
    </location>
</feature>
<protein>
    <submittedName>
        <fullName evidence="2">ParB/Sulfiredoxin</fullName>
    </submittedName>
</protein>
<dbReference type="Pfam" id="PF02195">
    <property type="entry name" value="ParB_N"/>
    <property type="match status" value="1"/>
</dbReference>
<dbReference type="EMBL" id="LR797341">
    <property type="protein sequence ID" value="CAB4203939.1"/>
    <property type="molecule type" value="Genomic_DNA"/>
</dbReference>